<evidence type="ECO:0000313" key="1">
    <source>
        <dbReference type="Proteomes" id="UP000887574"/>
    </source>
</evidence>
<protein>
    <submittedName>
        <fullName evidence="2">Uncharacterized protein</fullName>
    </submittedName>
</protein>
<keyword evidence="1" id="KW-1185">Reference proteome</keyword>
<evidence type="ECO:0000313" key="2">
    <source>
        <dbReference type="WBParaSite" id="jg8339"/>
    </source>
</evidence>
<organism evidence="1 2">
    <name type="scientific">Ditylenchus dipsaci</name>
    <dbReference type="NCBI Taxonomy" id="166011"/>
    <lineage>
        <taxon>Eukaryota</taxon>
        <taxon>Metazoa</taxon>
        <taxon>Ecdysozoa</taxon>
        <taxon>Nematoda</taxon>
        <taxon>Chromadorea</taxon>
        <taxon>Rhabditida</taxon>
        <taxon>Tylenchina</taxon>
        <taxon>Tylenchomorpha</taxon>
        <taxon>Sphaerularioidea</taxon>
        <taxon>Anguinidae</taxon>
        <taxon>Anguininae</taxon>
        <taxon>Ditylenchus</taxon>
    </lineage>
</organism>
<dbReference type="WBParaSite" id="jg8339">
    <property type="protein sequence ID" value="jg8339"/>
    <property type="gene ID" value="jg8339"/>
</dbReference>
<reference evidence="2" key="1">
    <citation type="submission" date="2022-11" db="UniProtKB">
        <authorList>
            <consortium name="WormBaseParasite"/>
        </authorList>
    </citation>
    <scope>IDENTIFICATION</scope>
</reference>
<dbReference type="Proteomes" id="UP000887574">
    <property type="component" value="Unplaced"/>
</dbReference>
<sequence>MCQLVIHILLMEIRLEMLWRKLASLEKAKHCRVFSSGMADCCSASTLNTGDRIFALNTFIQEPEIISRRMLSDTNSN</sequence>
<accession>A0A915EP67</accession>
<name>A0A915EP67_9BILA</name>
<dbReference type="AlphaFoldDB" id="A0A915EP67"/>
<proteinExistence type="predicted"/>